<dbReference type="SUPFAM" id="SSF54928">
    <property type="entry name" value="RNA-binding domain, RBD"/>
    <property type="match status" value="1"/>
</dbReference>
<dbReference type="Proteomes" id="UP000593568">
    <property type="component" value="Unassembled WGS sequence"/>
</dbReference>
<keyword evidence="4" id="KW-1185">Reference proteome</keyword>
<dbReference type="Gene3D" id="3.30.420.10">
    <property type="entry name" value="Ribonuclease H-like superfamily/Ribonuclease H"/>
    <property type="match status" value="1"/>
</dbReference>
<accession>A0A7J9ESE4</accession>
<feature type="domain" description="RRM" evidence="2">
    <location>
        <begin position="105"/>
        <end position="166"/>
    </location>
</feature>
<keyword evidence="1" id="KW-0694">RNA-binding</keyword>
<dbReference type="Pfam" id="PF13456">
    <property type="entry name" value="RVT_3"/>
    <property type="match status" value="1"/>
</dbReference>
<proteinExistence type="predicted"/>
<dbReference type="CDD" id="cd00590">
    <property type="entry name" value="RRM_SF"/>
    <property type="match status" value="1"/>
</dbReference>
<dbReference type="EMBL" id="JABEZW010000009">
    <property type="protein sequence ID" value="MBA0775976.1"/>
    <property type="molecule type" value="Genomic_DNA"/>
</dbReference>
<dbReference type="InterPro" id="IPR053151">
    <property type="entry name" value="RNase_H-like"/>
</dbReference>
<reference evidence="3 4" key="1">
    <citation type="journal article" date="2019" name="Genome Biol. Evol.">
        <title>Insights into the evolution of the New World diploid cottons (Gossypium, subgenus Houzingenia) based on genome sequencing.</title>
        <authorList>
            <person name="Grover C.E."/>
            <person name="Arick M.A. 2nd"/>
            <person name="Thrash A."/>
            <person name="Conover J.L."/>
            <person name="Sanders W.S."/>
            <person name="Peterson D.G."/>
            <person name="Frelichowski J.E."/>
            <person name="Scheffler J.A."/>
            <person name="Scheffler B.E."/>
            <person name="Wendel J.F."/>
        </authorList>
    </citation>
    <scope>NUCLEOTIDE SEQUENCE [LARGE SCALE GENOMIC DNA]</scope>
    <source>
        <strain evidence="3">8</strain>
        <tissue evidence="3">Leaf</tissue>
    </source>
</reference>
<dbReference type="InterPro" id="IPR036397">
    <property type="entry name" value="RNaseH_sf"/>
</dbReference>
<dbReference type="PROSITE" id="PS50102">
    <property type="entry name" value="RRM"/>
    <property type="match status" value="1"/>
</dbReference>
<gene>
    <name evidence="3" type="ORF">Gotri_011046</name>
</gene>
<dbReference type="Pfam" id="PF00076">
    <property type="entry name" value="RRM_1"/>
    <property type="match status" value="1"/>
</dbReference>
<comment type="caution">
    <text evidence="3">The sequence shown here is derived from an EMBL/GenBank/DDBJ whole genome shotgun (WGS) entry which is preliminary data.</text>
</comment>
<dbReference type="InterPro" id="IPR012337">
    <property type="entry name" value="RNaseH-like_sf"/>
</dbReference>
<dbReference type="PANTHER" id="PTHR47723:SF24">
    <property type="entry name" value="RNASE H TYPE-1 DOMAIN-CONTAINING PROTEIN"/>
    <property type="match status" value="1"/>
</dbReference>
<dbReference type="Gene3D" id="3.30.70.330">
    <property type="match status" value="1"/>
</dbReference>
<evidence type="ECO:0000313" key="3">
    <source>
        <dbReference type="EMBL" id="MBA0775976.1"/>
    </source>
</evidence>
<organism evidence="3 4">
    <name type="scientific">Gossypium trilobum</name>
    <dbReference type="NCBI Taxonomy" id="34281"/>
    <lineage>
        <taxon>Eukaryota</taxon>
        <taxon>Viridiplantae</taxon>
        <taxon>Streptophyta</taxon>
        <taxon>Embryophyta</taxon>
        <taxon>Tracheophyta</taxon>
        <taxon>Spermatophyta</taxon>
        <taxon>Magnoliopsida</taxon>
        <taxon>eudicotyledons</taxon>
        <taxon>Gunneridae</taxon>
        <taxon>Pentapetalae</taxon>
        <taxon>rosids</taxon>
        <taxon>malvids</taxon>
        <taxon>Malvales</taxon>
        <taxon>Malvaceae</taxon>
        <taxon>Malvoideae</taxon>
        <taxon>Gossypium</taxon>
    </lineage>
</organism>
<name>A0A7J9ESE4_9ROSI</name>
<evidence type="ECO:0000313" key="4">
    <source>
        <dbReference type="Proteomes" id="UP000593568"/>
    </source>
</evidence>
<dbReference type="CDD" id="cd06222">
    <property type="entry name" value="RNase_H_like"/>
    <property type="match status" value="1"/>
</dbReference>
<evidence type="ECO:0000259" key="2">
    <source>
        <dbReference type="PROSITE" id="PS50102"/>
    </source>
</evidence>
<dbReference type="InterPro" id="IPR002156">
    <property type="entry name" value="RNaseH_domain"/>
</dbReference>
<sequence length="321" mass="37163">MKIGKDTIFKVESRALLEGLIIAWEIGCRQLELECDNALLVEKLLVGGAANSRIPELCLIHQLLSRNWEVRIQHIPREHNKVADHIVEEKINRNQEKMRHGGKNASPFFQNLPDKMHWKGLFTMFSCHGKVIDAFIPSKCGSDGRRFGFVRFAYLQDATRELNRLNRCTEKSEKRHGSMGNMERTEVHKECDRIDGDRGKYGCMDTNCEMVIERVIDENMWNILQSCIVAEVNMLLICENEEKAKKVLKEQSKILEQWFFKLEGWSKHSTVGSRWTWISCYVYRSMCGVRKHSRILLVIGEGGVGFDDDTREPRSFVEANI</sequence>
<protein>
    <recommendedName>
        <fullName evidence="2">RRM domain-containing protein</fullName>
    </recommendedName>
</protein>
<dbReference type="SUPFAM" id="SSF53098">
    <property type="entry name" value="Ribonuclease H-like"/>
    <property type="match status" value="1"/>
</dbReference>
<dbReference type="InterPro" id="IPR012677">
    <property type="entry name" value="Nucleotide-bd_a/b_plait_sf"/>
</dbReference>
<dbReference type="InterPro" id="IPR035979">
    <property type="entry name" value="RBD_domain_sf"/>
</dbReference>
<evidence type="ECO:0000256" key="1">
    <source>
        <dbReference type="PROSITE-ProRule" id="PRU00176"/>
    </source>
</evidence>
<dbReference type="GO" id="GO:0004523">
    <property type="term" value="F:RNA-DNA hybrid ribonuclease activity"/>
    <property type="evidence" value="ECO:0007669"/>
    <property type="project" value="InterPro"/>
</dbReference>
<dbReference type="InterPro" id="IPR044730">
    <property type="entry name" value="RNase_H-like_dom_plant"/>
</dbReference>
<dbReference type="GO" id="GO:0003723">
    <property type="term" value="F:RNA binding"/>
    <property type="evidence" value="ECO:0007669"/>
    <property type="project" value="UniProtKB-UniRule"/>
</dbReference>
<dbReference type="InterPro" id="IPR000504">
    <property type="entry name" value="RRM_dom"/>
</dbReference>
<dbReference type="PANTHER" id="PTHR47723">
    <property type="entry name" value="OS05G0353850 PROTEIN"/>
    <property type="match status" value="1"/>
</dbReference>
<dbReference type="AlphaFoldDB" id="A0A7J9ESE4"/>